<dbReference type="AlphaFoldDB" id="A0A7J2U2Z5"/>
<evidence type="ECO:0000256" key="1">
    <source>
        <dbReference type="ARBA" id="ARBA00022630"/>
    </source>
</evidence>
<gene>
    <name evidence="5" type="ORF">ENO26_05870</name>
</gene>
<dbReference type="InterPro" id="IPR023753">
    <property type="entry name" value="FAD/NAD-binding_dom"/>
</dbReference>
<dbReference type="Gene3D" id="3.50.50.60">
    <property type="entry name" value="FAD/NAD(P)-binding domain"/>
    <property type="match status" value="2"/>
</dbReference>
<evidence type="ECO:0000313" key="5">
    <source>
        <dbReference type="EMBL" id="HEM67076.1"/>
    </source>
</evidence>
<dbReference type="PRINTS" id="PR00469">
    <property type="entry name" value="PNDRDTASEII"/>
</dbReference>
<evidence type="ECO:0000259" key="4">
    <source>
        <dbReference type="Pfam" id="PF07992"/>
    </source>
</evidence>
<evidence type="ECO:0000256" key="3">
    <source>
        <dbReference type="SAM" id="Phobius"/>
    </source>
</evidence>
<comment type="caution">
    <text evidence="5">The sequence shown here is derived from an EMBL/GenBank/DDBJ whole genome shotgun (WGS) entry which is preliminary data.</text>
</comment>
<reference evidence="5" key="1">
    <citation type="journal article" date="2020" name="mSystems">
        <title>Genome- and Community-Level Interaction Insights into Carbon Utilization and Element Cycling Functions of Hydrothermarchaeota in Hydrothermal Sediment.</title>
        <authorList>
            <person name="Zhou Z."/>
            <person name="Liu Y."/>
            <person name="Xu W."/>
            <person name="Pan J."/>
            <person name="Luo Z.H."/>
            <person name="Li M."/>
        </authorList>
    </citation>
    <scope>NUCLEOTIDE SEQUENCE [LARGE SCALE GENOMIC DNA]</scope>
    <source>
        <strain evidence="5">SpSt-125</strain>
    </source>
</reference>
<sequence>MEKFDVLIIGGGIAGLSAALYIARQNLRVGVIAADIGGQLSYASVIENYPGFDAASGISLVLKVQQQAASFGAEIFIDEVIHIEKGGEMFLVRTKSGMTFEALAIIAACGKAPKRLEVSNEDKYIGKGLSYCVICDAALFKGKRVALVSFGEKGIENLNLLMPLASEVLYITPYQGDFSIQHAKKYSNVKVFDGCRIVKLIGDRKLEKIVVKCPDKMELEVEVDGLFVEIGFETRIDFLKHFVSFNERGEVIVNEFGETKTPGLFAAGDLSSNTPYKQAIIAAASGVIAAISAINYVNRVKGLKKEVRVDWEKRHVATGIGRRFRL</sequence>
<name>A0A7J2U2Z5_9CREN</name>
<keyword evidence="3" id="KW-0812">Transmembrane</keyword>
<keyword evidence="3" id="KW-1133">Transmembrane helix</keyword>
<organism evidence="5">
    <name type="scientific">Ignisphaera aggregans</name>
    <dbReference type="NCBI Taxonomy" id="334771"/>
    <lineage>
        <taxon>Archaea</taxon>
        <taxon>Thermoproteota</taxon>
        <taxon>Thermoprotei</taxon>
        <taxon>Desulfurococcales</taxon>
        <taxon>Desulfurococcaceae</taxon>
        <taxon>Ignisphaera</taxon>
    </lineage>
</organism>
<proteinExistence type="predicted"/>
<dbReference type="Pfam" id="PF07992">
    <property type="entry name" value="Pyr_redox_2"/>
    <property type="match status" value="1"/>
</dbReference>
<feature type="domain" description="FAD/NAD(P)-binding" evidence="4">
    <location>
        <begin position="4"/>
        <end position="285"/>
    </location>
</feature>
<dbReference type="SUPFAM" id="SSF51905">
    <property type="entry name" value="FAD/NAD(P)-binding domain"/>
    <property type="match status" value="1"/>
</dbReference>
<protein>
    <submittedName>
        <fullName evidence="5">FAD-binding protein</fullName>
    </submittedName>
</protein>
<feature type="transmembrane region" description="Helical" evidence="3">
    <location>
        <begin position="279"/>
        <end position="298"/>
    </location>
</feature>
<dbReference type="PANTHER" id="PTHR48105">
    <property type="entry name" value="THIOREDOXIN REDUCTASE 1-RELATED-RELATED"/>
    <property type="match status" value="1"/>
</dbReference>
<dbReference type="GO" id="GO:0016491">
    <property type="term" value="F:oxidoreductase activity"/>
    <property type="evidence" value="ECO:0007669"/>
    <property type="project" value="UniProtKB-KW"/>
</dbReference>
<keyword evidence="3" id="KW-0472">Membrane</keyword>
<dbReference type="EMBL" id="DSEU01000040">
    <property type="protein sequence ID" value="HEM67076.1"/>
    <property type="molecule type" value="Genomic_DNA"/>
</dbReference>
<dbReference type="PRINTS" id="PR00368">
    <property type="entry name" value="FADPNR"/>
</dbReference>
<dbReference type="InterPro" id="IPR036188">
    <property type="entry name" value="FAD/NAD-bd_sf"/>
</dbReference>
<keyword evidence="2" id="KW-0560">Oxidoreductase</keyword>
<keyword evidence="1" id="KW-0285">Flavoprotein</keyword>
<evidence type="ECO:0000256" key="2">
    <source>
        <dbReference type="ARBA" id="ARBA00023002"/>
    </source>
</evidence>
<dbReference type="InterPro" id="IPR050097">
    <property type="entry name" value="Ferredoxin-NADP_redctase_2"/>
</dbReference>
<accession>A0A7J2U2Z5</accession>